<dbReference type="Gene3D" id="3.40.50.12780">
    <property type="entry name" value="N-terminal domain of ligase-like"/>
    <property type="match status" value="1"/>
</dbReference>
<dbReference type="PANTHER" id="PTHR43767">
    <property type="entry name" value="LONG-CHAIN-FATTY-ACID--COA LIGASE"/>
    <property type="match status" value="1"/>
</dbReference>
<dbReference type="AlphaFoldDB" id="A0A128F258"/>
<dbReference type="InterPro" id="IPR045851">
    <property type="entry name" value="AMP-bd_C_sf"/>
</dbReference>
<dbReference type="EC" id="6.2.1.3" evidence="3"/>
<feature type="region of interest" description="Disordered" evidence="1">
    <location>
        <begin position="508"/>
        <end position="529"/>
    </location>
</feature>
<dbReference type="InterPro" id="IPR050237">
    <property type="entry name" value="ATP-dep_AMP-bd_enzyme"/>
</dbReference>
<feature type="compositionally biased region" description="Basic and acidic residues" evidence="1">
    <location>
        <begin position="508"/>
        <end position="522"/>
    </location>
</feature>
<dbReference type="InterPro" id="IPR042099">
    <property type="entry name" value="ANL_N_sf"/>
</dbReference>
<protein>
    <submittedName>
        <fullName evidence="3">Long-chain-fatty-acid--CoA ligase</fullName>
        <ecNumber evidence="3">6.2.1.3</ecNumber>
    </submittedName>
</protein>
<evidence type="ECO:0000259" key="2">
    <source>
        <dbReference type="Pfam" id="PF00501"/>
    </source>
</evidence>
<dbReference type="GO" id="GO:0004467">
    <property type="term" value="F:long-chain fatty acid-CoA ligase activity"/>
    <property type="evidence" value="ECO:0007669"/>
    <property type="project" value="UniProtKB-EC"/>
</dbReference>
<dbReference type="PANTHER" id="PTHR43767:SF10">
    <property type="entry name" value="SURFACTIN SYNTHASE SUBUNIT 1"/>
    <property type="match status" value="1"/>
</dbReference>
<dbReference type="STRING" id="1796497.GCE9029_02247"/>
<dbReference type="InterPro" id="IPR000873">
    <property type="entry name" value="AMP-dep_synth/lig_dom"/>
</dbReference>
<keyword evidence="4" id="KW-1185">Reference proteome</keyword>
<dbReference type="Proteomes" id="UP000071641">
    <property type="component" value="Unassembled WGS sequence"/>
</dbReference>
<dbReference type="PROSITE" id="PS00455">
    <property type="entry name" value="AMP_BINDING"/>
    <property type="match status" value="1"/>
</dbReference>
<dbReference type="EMBL" id="FIZX01000002">
    <property type="protein sequence ID" value="CZF80873.1"/>
    <property type="molecule type" value="Genomic_DNA"/>
</dbReference>
<dbReference type="OrthoDB" id="9766486at2"/>
<gene>
    <name evidence="3" type="primary">lcfB_1</name>
    <name evidence="3" type="ORF">GCE9029_02247</name>
</gene>
<proteinExistence type="predicted"/>
<accession>A0A128F258</accession>
<evidence type="ECO:0000256" key="1">
    <source>
        <dbReference type="SAM" id="MobiDB-lite"/>
    </source>
</evidence>
<reference evidence="4" key="1">
    <citation type="submission" date="2016-02" db="EMBL/GenBank/DDBJ databases">
        <authorList>
            <person name="Rodrigo-Torres Lidia"/>
            <person name="Arahal R.David."/>
        </authorList>
    </citation>
    <scope>NUCLEOTIDE SEQUENCE [LARGE SCALE GENOMIC DNA]</scope>
    <source>
        <strain evidence="4">CECT 9029</strain>
    </source>
</reference>
<sequence length="529" mass="59767">MKTTLYHQLIDIQQRYPNKICLSDSQHDWTFTTLREKADDYASALSALGLGLGDRLLYVAGRGINTMPLLLAANKLGVLFANIDARADKVKNQSIIDQYEADLLLIAPEHAQNAQYQFGYYRDAETEAFNAQAWLRNDRATGVNDTQVSSQQRQRAPVATDIGLVFFTSGSTGRSKGVALSYGNVSFAAQSITEYLEIDSDDVIYNALPLNFDYGFYQILFPLFTGCRTYLTSSFMIPQKNLMEIQKISATHFPIVPSMARLIKQFGSKSQFESVTTITNTGEAIHRGEVDYMQAVFPNCRFFSMYGLTECKRTTWLHPDEYANKPESVGVAIPGTRIEILDDNNQPVPYGEEGQIVVSGPHVMTEYLDNPEATRKAIFFDENDRQKKLATGDYGRMDSDGYLYLSGRKDEVFKIDGLKYSCKEHEQWLKSQPEIRDACILVDAKSLNITAFIVEEIGKTLSDDAVRERLQKRSALSSHLPKRIERLIDIPINDNGKHNKQYLKQGKYEGLRMPEPASREPQRQVAETL</sequence>
<evidence type="ECO:0000313" key="3">
    <source>
        <dbReference type="EMBL" id="CZF80873.1"/>
    </source>
</evidence>
<feature type="domain" description="AMP-dependent synthetase/ligase" evidence="2">
    <location>
        <begin position="14"/>
        <end position="368"/>
    </location>
</feature>
<organism evidence="3 4">
    <name type="scientific">Grimontia celer</name>
    <dbReference type="NCBI Taxonomy" id="1796497"/>
    <lineage>
        <taxon>Bacteria</taxon>
        <taxon>Pseudomonadati</taxon>
        <taxon>Pseudomonadota</taxon>
        <taxon>Gammaproteobacteria</taxon>
        <taxon>Vibrionales</taxon>
        <taxon>Vibrionaceae</taxon>
        <taxon>Grimontia</taxon>
    </lineage>
</organism>
<keyword evidence="3" id="KW-0436">Ligase</keyword>
<dbReference type="InterPro" id="IPR020845">
    <property type="entry name" value="AMP-binding_CS"/>
</dbReference>
<dbReference type="RefSeq" id="WP_062663348.1">
    <property type="nucleotide sequence ID" value="NZ_FIZX01000002.1"/>
</dbReference>
<dbReference type="Pfam" id="PF00501">
    <property type="entry name" value="AMP-binding"/>
    <property type="match status" value="1"/>
</dbReference>
<evidence type="ECO:0000313" key="4">
    <source>
        <dbReference type="Proteomes" id="UP000071641"/>
    </source>
</evidence>
<dbReference type="CDD" id="cd04433">
    <property type="entry name" value="AFD_class_I"/>
    <property type="match status" value="1"/>
</dbReference>
<name>A0A128F258_9GAMM</name>
<dbReference type="SUPFAM" id="SSF56801">
    <property type="entry name" value="Acetyl-CoA synthetase-like"/>
    <property type="match status" value="1"/>
</dbReference>
<dbReference type="Gene3D" id="3.30.300.30">
    <property type="match status" value="1"/>
</dbReference>